<proteinExistence type="predicted"/>
<reference evidence="3 4" key="1">
    <citation type="submission" date="2024-03" db="EMBL/GenBank/DDBJ databases">
        <authorList>
            <person name="Jo J.-H."/>
        </authorList>
    </citation>
    <scope>NUCLEOTIDE SEQUENCE [LARGE SCALE GENOMIC DNA]</scope>
    <source>
        <strain evidence="3 4">PS1R-30</strain>
    </source>
</reference>
<dbReference type="Pfam" id="PF23212">
    <property type="entry name" value="DUF7064"/>
    <property type="match status" value="1"/>
</dbReference>
<dbReference type="Proteomes" id="UP001361239">
    <property type="component" value="Unassembled WGS sequence"/>
</dbReference>
<comment type="caution">
    <text evidence="3">The sequence shown here is derived from an EMBL/GenBank/DDBJ whole genome shotgun (WGS) entry which is preliminary data.</text>
</comment>
<dbReference type="SUPFAM" id="SSF159245">
    <property type="entry name" value="AttH-like"/>
    <property type="match status" value="1"/>
</dbReference>
<evidence type="ECO:0000313" key="4">
    <source>
        <dbReference type="Proteomes" id="UP001361239"/>
    </source>
</evidence>
<dbReference type="Pfam" id="PF23213">
    <property type="entry name" value="DUF7065"/>
    <property type="match status" value="1"/>
</dbReference>
<dbReference type="InterPro" id="IPR055492">
    <property type="entry name" value="DUF7064"/>
</dbReference>
<feature type="domain" description="DUF7064" evidence="1">
    <location>
        <begin position="192"/>
        <end position="280"/>
    </location>
</feature>
<dbReference type="InterPro" id="IPR055493">
    <property type="entry name" value="DUF7065"/>
</dbReference>
<keyword evidence="4" id="KW-1185">Reference proteome</keyword>
<evidence type="ECO:0000313" key="3">
    <source>
        <dbReference type="EMBL" id="MEJ5976050.1"/>
    </source>
</evidence>
<name>A0ABU8RSI7_9SPHN</name>
<gene>
    <name evidence="3" type="ORF">WG901_05355</name>
</gene>
<evidence type="ECO:0000259" key="1">
    <source>
        <dbReference type="Pfam" id="PF23212"/>
    </source>
</evidence>
<sequence>MALTSEVADHFNLKKDDDLYWSESSWFSWAIPERKINGFFYNHFRPNMNCMLAGPAMWDASTPHAWDFPFFDWQAMRPLPQGRFGIDYDKYDFMTDFSFGIRMLEPLKRYQLLYDANGFTLDLVFEAVAEPHAIGSREDHGFDGAYKLHFEQPGRIKGKVVLEGETYAVDTFSIRDGSHGRRNLEKCTPGGYLWSTADAQTGFHMMAVDANQSRDTVSVGGYLMRDGVVSSLAQGTRRVLEREGPRVTAVEVIATDQLGRKLHAMGRSVCHAEVVLFPDRGMWWQQYAWDYDGHTGAVGEDQEYYGLQDYRLWHRAGPEAWAKR</sequence>
<feature type="domain" description="DUF7065" evidence="2">
    <location>
        <begin position="114"/>
        <end position="182"/>
    </location>
</feature>
<protein>
    <submittedName>
        <fullName evidence="3">Uncharacterized protein</fullName>
    </submittedName>
</protein>
<organism evidence="3 4">
    <name type="scientific">Novosphingobium anseongense</name>
    <dbReference type="NCBI Taxonomy" id="3133436"/>
    <lineage>
        <taxon>Bacteria</taxon>
        <taxon>Pseudomonadati</taxon>
        <taxon>Pseudomonadota</taxon>
        <taxon>Alphaproteobacteria</taxon>
        <taxon>Sphingomonadales</taxon>
        <taxon>Sphingomonadaceae</taxon>
        <taxon>Novosphingobium</taxon>
    </lineage>
</organism>
<evidence type="ECO:0000259" key="2">
    <source>
        <dbReference type="Pfam" id="PF23213"/>
    </source>
</evidence>
<accession>A0ABU8RSI7</accession>
<dbReference type="EMBL" id="JBBHJZ010000001">
    <property type="protein sequence ID" value="MEJ5976050.1"/>
    <property type="molecule type" value="Genomic_DNA"/>
</dbReference>
<dbReference type="RefSeq" id="WP_339585971.1">
    <property type="nucleotide sequence ID" value="NZ_JBBHJZ010000001.1"/>
</dbReference>